<sequence>MMLTPRVLEQALEILGELLAERGSPYGLAVIGGGGLALLGLIDRATRDIDVVARVEGAGYISAEPLPPVLKEAVEQTALLLDLDRSWLNGAPTDLLRFGLPQGFRERALVRRYSALTLQLASRYDQIHFKLFAAVDQGAKSKHFADLKRLQPSTEELLAAARWCLIQAGGIEGDLRAALSALGVPGDVEL</sequence>
<protein>
    <submittedName>
        <fullName evidence="1">Uncharacterized protein</fullName>
    </submittedName>
</protein>
<accession>U5QQW0</accession>
<dbReference type="Proteomes" id="UP000017396">
    <property type="component" value="Chromosome"/>
</dbReference>
<dbReference type="AlphaFoldDB" id="U5QQW0"/>
<keyword evidence="2" id="KW-1185">Reference proteome</keyword>
<evidence type="ECO:0000313" key="2">
    <source>
        <dbReference type="Proteomes" id="UP000017396"/>
    </source>
</evidence>
<dbReference type="KEGG" id="glj:GKIL_3783"/>
<organism evidence="1 2">
    <name type="scientific">Gloeobacter kilaueensis (strain ATCC BAA-2537 / CCAP 1431/1 / ULC 316 / JS1)</name>
    <dbReference type="NCBI Taxonomy" id="1183438"/>
    <lineage>
        <taxon>Bacteria</taxon>
        <taxon>Bacillati</taxon>
        <taxon>Cyanobacteriota</taxon>
        <taxon>Cyanophyceae</taxon>
        <taxon>Gloeobacterales</taxon>
        <taxon>Gloeobacteraceae</taxon>
        <taxon>Gloeobacter</taxon>
    </lineage>
</organism>
<dbReference type="HOGENOM" id="CLU_1370145_0_0_3"/>
<evidence type="ECO:0000313" key="1">
    <source>
        <dbReference type="EMBL" id="AGY60029.1"/>
    </source>
</evidence>
<dbReference type="OrthoDB" id="48438at2"/>
<name>U5QQW0_GLOK1</name>
<dbReference type="RefSeq" id="WP_023175348.1">
    <property type="nucleotide sequence ID" value="NC_022600.1"/>
</dbReference>
<dbReference type="eggNOG" id="ENOG5032UNN">
    <property type="taxonomic scope" value="Bacteria"/>
</dbReference>
<proteinExistence type="predicted"/>
<gene>
    <name evidence="1" type="ORF">GKIL_3783</name>
</gene>
<dbReference type="EMBL" id="CP003587">
    <property type="protein sequence ID" value="AGY60029.1"/>
    <property type="molecule type" value="Genomic_DNA"/>
</dbReference>
<reference evidence="1 2" key="1">
    <citation type="journal article" date="2013" name="PLoS ONE">
        <title>Cultivation and Complete Genome Sequencing of Gloeobacter kilaueensis sp. nov., from a Lava Cave in Kilauea Caldera, Hawai'i.</title>
        <authorList>
            <person name="Saw J.H."/>
            <person name="Schatz M."/>
            <person name="Brown M.V."/>
            <person name="Kunkel D.D."/>
            <person name="Foster J.S."/>
            <person name="Shick H."/>
            <person name="Christensen S."/>
            <person name="Hou S."/>
            <person name="Wan X."/>
            <person name="Donachie S.P."/>
        </authorList>
    </citation>
    <scope>NUCLEOTIDE SEQUENCE [LARGE SCALE GENOMIC DNA]</scope>
    <source>
        <strain evidence="2">JS</strain>
    </source>
</reference>